<dbReference type="InterPro" id="IPR001478">
    <property type="entry name" value="PDZ"/>
</dbReference>
<dbReference type="PRINTS" id="PR00834">
    <property type="entry name" value="PROTEASES2C"/>
</dbReference>
<evidence type="ECO:0000313" key="4">
    <source>
        <dbReference type="EMBL" id="UXX78040.1"/>
    </source>
</evidence>
<dbReference type="SUPFAM" id="SSF50156">
    <property type="entry name" value="PDZ domain-like"/>
    <property type="match status" value="1"/>
</dbReference>
<keyword evidence="5" id="KW-1185">Reference proteome</keyword>
<dbReference type="PANTHER" id="PTHR43343">
    <property type="entry name" value="PEPTIDASE S12"/>
    <property type="match status" value="1"/>
</dbReference>
<dbReference type="Proteomes" id="UP001062165">
    <property type="component" value="Chromosome"/>
</dbReference>
<evidence type="ECO:0000256" key="1">
    <source>
        <dbReference type="ARBA" id="ARBA00022670"/>
    </source>
</evidence>
<evidence type="ECO:0000259" key="3">
    <source>
        <dbReference type="PROSITE" id="PS50106"/>
    </source>
</evidence>
<dbReference type="InterPro" id="IPR001940">
    <property type="entry name" value="Peptidase_S1C"/>
</dbReference>
<dbReference type="InterPro" id="IPR009003">
    <property type="entry name" value="Peptidase_S1_PA"/>
</dbReference>
<organism evidence="4 5">
    <name type="scientific">Reichenbachiella carrageenanivorans</name>
    <dbReference type="NCBI Taxonomy" id="2979869"/>
    <lineage>
        <taxon>Bacteria</taxon>
        <taxon>Pseudomonadati</taxon>
        <taxon>Bacteroidota</taxon>
        <taxon>Cytophagia</taxon>
        <taxon>Cytophagales</taxon>
        <taxon>Reichenbachiellaceae</taxon>
        <taxon>Reichenbachiella</taxon>
    </lineage>
</organism>
<dbReference type="Pfam" id="PF13365">
    <property type="entry name" value="Trypsin_2"/>
    <property type="match status" value="1"/>
</dbReference>
<keyword evidence="1" id="KW-0645">Protease</keyword>
<dbReference type="PANTHER" id="PTHR43343:SF3">
    <property type="entry name" value="PROTEASE DO-LIKE 8, CHLOROPLASTIC"/>
    <property type="match status" value="1"/>
</dbReference>
<protein>
    <submittedName>
        <fullName evidence="4">Trypsin-like peptidase domain-containing protein</fullName>
    </submittedName>
</protein>
<keyword evidence="2" id="KW-0378">Hydrolase</keyword>
<evidence type="ECO:0000313" key="5">
    <source>
        <dbReference type="Proteomes" id="UP001062165"/>
    </source>
</evidence>
<sequence>MSKYIKTGLVAFLSAGMGVWVSLEYIKFEELKQGHEEQNVAAHHPSNHANFVNDQAGYANVLPVEDFVDASAHSTNSVVFIKNQSVINYRTGHWMDWFFEPRSSQRVSTGSGVILSDDGYIITNNHVIEGADEIEVVHKKRSYKGHLVGADPSTDLAVIKVDVENLPAISMGSSADLNVGEWVLAVGNPFNLTSTVTAGIVSAKGRNIHILKDKFPIESFIQTDAAINPGNSGGALVNRNGELIGINTAILSMTGSYAGYGFAVPVDIVKKVFNDIVQYGEVQKAFFGAEFADIDNEVAKELNINSLNGVIITHVQKGWAADKADLEKGDIITEVNGEPLYDKVQLEEMIGYKYPGDLIQLSLKRGNKQVIKTLEFTNREGTKEILKRSIYESQSLQASFEAISKAERDLMGIESGIRVIEVGNGFFRKLDIPEGFVITDINHSKITTPSELEDILEKIRGKVIISGITTGGRKIYYPFLF</sequence>
<dbReference type="RefSeq" id="WP_263049786.1">
    <property type="nucleotide sequence ID" value="NZ_CP106735.1"/>
</dbReference>
<gene>
    <name evidence="4" type="ORF">N7E81_11790</name>
</gene>
<dbReference type="Pfam" id="PF13180">
    <property type="entry name" value="PDZ_2"/>
    <property type="match status" value="1"/>
</dbReference>
<dbReference type="PROSITE" id="PS50106">
    <property type="entry name" value="PDZ"/>
    <property type="match status" value="1"/>
</dbReference>
<proteinExistence type="predicted"/>
<dbReference type="InterPro" id="IPR051201">
    <property type="entry name" value="Chloro_Bact_Ser_Proteases"/>
</dbReference>
<dbReference type="CDD" id="cd06779">
    <property type="entry name" value="cpPDZ_Deg_HtrA-like"/>
    <property type="match status" value="1"/>
</dbReference>
<reference evidence="4" key="1">
    <citation type="submission" date="2022-10" db="EMBL/GenBank/DDBJ databases">
        <title>Comparative genomics and taxonomic characterization of three novel marine species of genus Reichenbachiella exhibiting antioxidant and polysaccharide degradation activities.</title>
        <authorList>
            <person name="Muhammad N."/>
            <person name="Lee Y.-J."/>
            <person name="Ko J."/>
            <person name="Kim S.-G."/>
        </authorList>
    </citation>
    <scope>NUCLEOTIDE SEQUENCE</scope>
    <source>
        <strain evidence="4">Wsw4-B4</strain>
    </source>
</reference>
<dbReference type="Gene3D" id="2.40.10.120">
    <property type="match status" value="1"/>
</dbReference>
<accession>A0ABY6CVW1</accession>
<dbReference type="SUPFAM" id="SSF50494">
    <property type="entry name" value="Trypsin-like serine proteases"/>
    <property type="match status" value="1"/>
</dbReference>
<feature type="domain" description="PDZ" evidence="3">
    <location>
        <begin position="276"/>
        <end position="367"/>
    </location>
</feature>
<name>A0ABY6CVW1_9BACT</name>
<dbReference type="EMBL" id="CP106735">
    <property type="protein sequence ID" value="UXX78040.1"/>
    <property type="molecule type" value="Genomic_DNA"/>
</dbReference>
<dbReference type="Gene3D" id="2.30.42.10">
    <property type="match status" value="1"/>
</dbReference>
<dbReference type="SMART" id="SM00228">
    <property type="entry name" value="PDZ"/>
    <property type="match status" value="1"/>
</dbReference>
<evidence type="ECO:0000256" key="2">
    <source>
        <dbReference type="ARBA" id="ARBA00022801"/>
    </source>
</evidence>
<dbReference type="InterPro" id="IPR036034">
    <property type="entry name" value="PDZ_sf"/>
</dbReference>